<evidence type="ECO:0000313" key="12">
    <source>
        <dbReference type="Proteomes" id="UP000317288"/>
    </source>
</evidence>
<keyword evidence="4 9" id="KW-0997">Cell inner membrane</keyword>
<proteinExistence type="inferred from homology"/>
<comment type="function">
    <text evidence="9">Part of the tripartite ATP-independent periplasmic (TRAP) transport system.</text>
</comment>
<gene>
    <name evidence="11" type="ORF">FQP89_03735</name>
</gene>
<dbReference type="Pfam" id="PF04290">
    <property type="entry name" value="DctQ"/>
    <property type="match status" value="1"/>
</dbReference>
<dbReference type="PANTHER" id="PTHR35011">
    <property type="entry name" value="2,3-DIKETO-L-GULONATE TRAP TRANSPORTER SMALL PERMEASE PROTEIN YIAM"/>
    <property type="match status" value="1"/>
</dbReference>
<dbReference type="GO" id="GO:0022857">
    <property type="term" value="F:transmembrane transporter activity"/>
    <property type="evidence" value="ECO:0007669"/>
    <property type="project" value="UniProtKB-UniRule"/>
</dbReference>
<comment type="similarity">
    <text evidence="8 9">Belongs to the TRAP transporter small permease family.</text>
</comment>
<dbReference type="InterPro" id="IPR007387">
    <property type="entry name" value="TRAP_DctQ"/>
</dbReference>
<evidence type="ECO:0000313" key="11">
    <source>
        <dbReference type="EMBL" id="TVU92250.1"/>
    </source>
</evidence>
<feature type="transmembrane region" description="Helical" evidence="9">
    <location>
        <begin position="164"/>
        <end position="186"/>
    </location>
</feature>
<dbReference type="RefSeq" id="WP_144809962.1">
    <property type="nucleotide sequence ID" value="NZ_VNFE01000001.1"/>
</dbReference>
<evidence type="ECO:0000259" key="10">
    <source>
        <dbReference type="Pfam" id="PF04290"/>
    </source>
</evidence>
<organism evidence="11 12">
    <name type="scientific">Vreelandella titanicae</name>
    <dbReference type="NCBI Taxonomy" id="664683"/>
    <lineage>
        <taxon>Bacteria</taxon>
        <taxon>Pseudomonadati</taxon>
        <taxon>Pseudomonadota</taxon>
        <taxon>Gammaproteobacteria</taxon>
        <taxon>Oceanospirillales</taxon>
        <taxon>Halomonadaceae</taxon>
        <taxon>Vreelandella</taxon>
    </lineage>
</organism>
<comment type="caution">
    <text evidence="9">Lacks conserved residue(s) required for the propagation of feature annotation.</text>
</comment>
<evidence type="ECO:0000256" key="7">
    <source>
        <dbReference type="ARBA" id="ARBA00023136"/>
    </source>
</evidence>
<keyword evidence="3" id="KW-1003">Cell membrane</keyword>
<keyword evidence="7 9" id="KW-0472">Membrane</keyword>
<keyword evidence="6 9" id="KW-1133">Transmembrane helix</keyword>
<keyword evidence="5 9" id="KW-0812">Transmembrane</keyword>
<evidence type="ECO:0000256" key="1">
    <source>
        <dbReference type="ARBA" id="ARBA00004429"/>
    </source>
</evidence>
<evidence type="ECO:0000256" key="9">
    <source>
        <dbReference type="RuleBase" id="RU369079"/>
    </source>
</evidence>
<evidence type="ECO:0000256" key="8">
    <source>
        <dbReference type="ARBA" id="ARBA00038436"/>
    </source>
</evidence>
<name>A0A558JF47_9GAMM</name>
<evidence type="ECO:0000256" key="4">
    <source>
        <dbReference type="ARBA" id="ARBA00022519"/>
    </source>
</evidence>
<dbReference type="InterPro" id="IPR055348">
    <property type="entry name" value="DctQ"/>
</dbReference>
<dbReference type="GO" id="GO:0005886">
    <property type="term" value="C:plasma membrane"/>
    <property type="evidence" value="ECO:0007669"/>
    <property type="project" value="UniProtKB-SubCell"/>
</dbReference>
<evidence type="ECO:0000256" key="2">
    <source>
        <dbReference type="ARBA" id="ARBA00022448"/>
    </source>
</evidence>
<dbReference type="Proteomes" id="UP000317288">
    <property type="component" value="Unassembled WGS sequence"/>
</dbReference>
<feature type="domain" description="Tripartite ATP-independent periplasmic transporters DctQ component" evidence="10">
    <location>
        <begin position="71"/>
        <end position="188"/>
    </location>
</feature>
<sequence length="215" mass="23585">MSNHSLSWNEKGAMICNALARPLVGLGMLLGRISSWLVLLIIVSVLISVFLNFIRINEVVNWEQDIPLFGRAITISSMIDLQWHLFGVLTMLSGAYALHCDTHVRVDLIYQKLSPRGRAVIDILGHVCLLLPFCLLTAWFSKSFVMMSFVSGEGSGFGGLIDRYLIKSIIPIGMLLLAIAAVGEVLKKMAILLAPPFIGNDVERSHISGGDYDAS</sequence>
<feature type="transmembrane region" description="Helical" evidence="9">
    <location>
        <begin position="119"/>
        <end position="140"/>
    </location>
</feature>
<comment type="caution">
    <text evidence="11">The sequence shown here is derived from an EMBL/GenBank/DDBJ whole genome shotgun (WGS) entry which is preliminary data.</text>
</comment>
<comment type="subcellular location">
    <subcellularLocation>
        <location evidence="1 9">Cell inner membrane</location>
        <topology evidence="1 9">Multi-pass membrane protein</topology>
    </subcellularLocation>
</comment>
<evidence type="ECO:0000256" key="3">
    <source>
        <dbReference type="ARBA" id="ARBA00022475"/>
    </source>
</evidence>
<evidence type="ECO:0000256" key="5">
    <source>
        <dbReference type="ARBA" id="ARBA00022692"/>
    </source>
</evidence>
<dbReference type="PANTHER" id="PTHR35011:SF4">
    <property type="entry name" value="SLL1102 PROTEIN"/>
    <property type="match status" value="1"/>
</dbReference>
<feature type="transmembrane region" description="Helical" evidence="9">
    <location>
        <begin position="37"/>
        <end position="54"/>
    </location>
</feature>
<dbReference type="EMBL" id="VNFE01000001">
    <property type="protein sequence ID" value="TVU92250.1"/>
    <property type="molecule type" value="Genomic_DNA"/>
</dbReference>
<keyword evidence="2 9" id="KW-0813">Transport</keyword>
<evidence type="ECO:0000256" key="6">
    <source>
        <dbReference type="ARBA" id="ARBA00022989"/>
    </source>
</evidence>
<comment type="subunit">
    <text evidence="9">The complex comprises the extracytoplasmic solute receptor protein and the two transmembrane proteins.</text>
</comment>
<accession>A0A558JF47</accession>
<dbReference type="AlphaFoldDB" id="A0A558JF47"/>
<reference evidence="11 12" key="1">
    <citation type="submission" date="2019-07" db="EMBL/GenBank/DDBJ databases">
        <title>Diversity of Bacteria from Kongsfjorden, Arctic.</title>
        <authorList>
            <person name="Yu Y."/>
        </authorList>
    </citation>
    <scope>NUCLEOTIDE SEQUENCE [LARGE SCALE GENOMIC DNA]</scope>
    <source>
        <strain evidence="11 12">SM1922</strain>
    </source>
</reference>
<protein>
    <recommendedName>
        <fullName evidence="9">TRAP transporter small permease protein</fullName>
    </recommendedName>
</protein>